<name>A0ABQ4WHH7_9ASTR</name>
<evidence type="ECO:0000313" key="3">
    <source>
        <dbReference type="Proteomes" id="UP001151760"/>
    </source>
</evidence>
<reference evidence="2" key="2">
    <citation type="submission" date="2022-01" db="EMBL/GenBank/DDBJ databases">
        <authorList>
            <person name="Yamashiro T."/>
            <person name="Shiraishi A."/>
            <person name="Satake H."/>
            <person name="Nakayama K."/>
        </authorList>
    </citation>
    <scope>NUCLEOTIDE SEQUENCE</scope>
</reference>
<proteinExistence type="predicted"/>
<evidence type="ECO:0000256" key="1">
    <source>
        <dbReference type="SAM" id="MobiDB-lite"/>
    </source>
</evidence>
<protein>
    <recommendedName>
        <fullName evidence="4">Retrotransposon gag domain-containing protein</fullName>
    </recommendedName>
</protein>
<sequence length="325" mass="37078">MMYERPPTTPFQKPPRNTTFPFQRYTLVFQQHQDEPMYDAWTRFKNLIKRVPHHGLDLWSLTQFFYDHVDEFTRMDLDFAANGNLGELSGEEAWEAIENFAQGQKELDNPPNIIFEQEVANLKAVGKNNTPQVLPSFEEYTPPVTHPEEVEETIGIPMEVEPLHEPQLDDLGLNTCNHDIPLSSREVPSFDEPKPQPQPLPNCPPLGVNLGDKKGTDLPIKLHHSDSFKIKVGGKSTINTPPLPRMASFHLKDIYCYYHPCVDDLKKHYGFKPCLLGEGGFLGVDLSNWEFFKENEKKILSEAGDGVRIYPDGVAIFDEKKLESS</sequence>
<accession>A0ABQ4WHH7</accession>
<keyword evidence="3" id="KW-1185">Reference proteome</keyword>
<feature type="region of interest" description="Disordered" evidence="1">
    <location>
        <begin position="182"/>
        <end position="202"/>
    </location>
</feature>
<dbReference type="EMBL" id="BQNB010008647">
    <property type="protein sequence ID" value="GJS52301.1"/>
    <property type="molecule type" value="Genomic_DNA"/>
</dbReference>
<dbReference type="Proteomes" id="UP001151760">
    <property type="component" value="Unassembled WGS sequence"/>
</dbReference>
<evidence type="ECO:0008006" key="4">
    <source>
        <dbReference type="Google" id="ProtNLM"/>
    </source>
</evidence>
<reference evidence="2" key="1">
    <citation type="journal article" date="2022" name="Int. J. Mol. Sci.">
        <title>Draft Genome of Tanacetum Coccineum: Genomic Comparison of Closely Related Tanacetum-Family Plants.</title>
        <authorList>
            <person name="Yamashiro T."/>
            <person name="Shiraishi A."/>
            <person name="Nakayama K."/>
            <person name="Satake H."/>
        </authorList>
    </citation>
    <scope>NUCLEOTIDE SEQUENCE</scope>
</reference>
<comment type="caution">
    <text evidence="2">The sequence shown here is derived from an EMBL/GenBank/DDBJ whole genome shotgun (WGS) entry which is preliminary data.</text>
</comment>
<organism evidence="2 3">
    <name type="scientific">Tanacetum coccineum</name>
    <dbReference type="NCBI Taxonomy" id="301880"/>
    <lineage>
        <taxon>Eukaryota</taxon>
        <taxon>Viridiplantae</taxon>
        <taxon>Streptophyta</taxon>
        <taxon>Embryophyta</taxon>
        <taxon>Tracheophyta</taxon>
        <taxon>Spermatophyta</taxon>
        <taxon>Magnoliopsida</taxon>
        <taxon>eudicotyledons</taxon>
        <taxon>Gunneridae</taxon>
        <taxon>Pentapetalae</taxon>
        <taxon>asterids</taxon>
        <taxon>campanulids</taxon>
        <taxon>Asterales</taxon>
        <taxon>Asteraceae</taxon>
        <taxon>Asteroideae</taxon>
        <taxon>Anthemideae</taxon>
        <taxon>Anthemidinae</taxon>
        <taxon>Tanacetum</taxon>
    </lineage>
</organism>
<evidence type="ECO:0000313" key="2">
    <source>
        <dbReference type="EMBL" id="GJS52301.1"/>
    </source>
</evidence>
<gene>
    <name evidence="2" type="ORF">Tco_0625663</name>
</gene>